<dbReference type="EMBL" id="OR769223">
    <property type="protein sequence ID" value="WQJ53502.1"/>
    <property type="molecule type" value="Genomic_DNA"/>
</dbReference>
<sequence length="163" mass="18694">MSNIWDKMLDNFINTKSKKQPVCDDFETFSQKDTVQTDDKANAIKYDKLEKDITNLTVPVFTEENAKPVYEDHIIENAKQTTTETTVNSIKIKKAEEISNITNIQCENGNQEQIENVQEMISMPCENNQCQTENNDIDKKLTDKTTKAAKKTTKKSVGRPRKK</sequence>
<proteinExistence type="predicted"/>
<dbReference type="Proteomes" id="UP001358193">
    <property type="component" value="Segment"/>
</dbReference>
<feature type="region of interest" description="Disordered" evidence="1">
    <location>
        <begin position="128"/>
        <end position="163"/>
    </location>
</feature>
<feature type="compositionally biased region" description="Basic and acidic residues" evidence="1">
    <location>
        <begin position="136"/>
        <end position="146"/>
    </location>
</feature>
<evidence type="ECO:0000313" key="3">
    <source>
        <dbReference type="Proteomes" id="UP001358193"/>
    </source>
</evidence>
<reference evidence="2 3" key="1">
    <citation type="submission" date="2023-11" db="EMBL/GenBank/DDBJ databases">
        <authorList>
            <person name="Cook R."/>
            <person name="Crisci M."/>
            <person name="Pye H."/>
            <person name="Adriaenssens E."/>
            <person name="Santini J."/>
        </authorList>
    </citation>
    <scope>NUCLEOTIDE SEQUENCE [LARGE SCALE GENOMIC DNA]</scope>
    <source>
        <strain evidence="2">Lak_Megaphage_Sonny</strain>
    </source>
</reference>
<evidence type="ECO:0000256" key="1">
    <source>
        <dbReference type="SAM" id="MobiDB-lite"/>
    </source>
</evidence>
<accession>A0ABZ0Z5K9</accession>
<feature type="compositionally biased region" description="Basic residues" evidence="1">
    <location>
        <begin position="147"/>
        <end position="163"/>
    </location>
</feature>
<evidence type="ECO:0000313" key="2">
    <source>
        <dbReference type="EMBL" id="WQJ53502.1"/>
    </source>
</evidence>
<organism evidence="2 3">
    <name type="scientific">phage Lak_Megaphage_Sonny</name>
    <dbReference type="NCBI Taxonomy" id="3109229"/>
    <lineage>
        <taxon>Viruses</taxon>
        <taxon>Duplodnaviria</taxon>
        <taxon>Heunggongvirae</taxon>
        <taxon>Uroviricota</taxon>
        <taxon>Caudoviricetes</taxon>
        <taxon>Caudoviricetes code 15 clade</taxon>
    </lineage>
</organism>
<name>A0ABZ0Z5K9_9CAUD</name>
<keyword evidence="3" id="KW-1185">Reference proteome</keyword>
<protein>
    <submittedName>
        <fullName evidence="2">Uncharacterized protein</fullName>
    </submittedName>
</protein>